<keyword evidence="4 7" id="KW-0812">Transmembrane</keyword>
<evidence type="ECO:0000256" key="7">
    <source>
        <dbReference type="SAM" id="Phobius"/>
    </source>
</evidence>
<feature type="transmembrane region" description="Helical" evidence="7">
    <location>
        <begin position="279"/>
        <end position="300"/>
    </location>
</feature>
<keyword evidence="9" id="KW-0012">Acyltransferase</keyword>
<proteinExistence type="inferred from homology"/>
<keyword evidence="9" id="KW-0378">Hydrolase</keyword>
<gene>
    <name evidence="9" type="ORF">SAMN02745229_03884</name>
</gene>
<organism evidence="9 10">
    <name type="scientific">Butyrivibrio fibrisolvens DSM 3071</name>
    <dbReference type="NCBI Taxonomy" id="1121131"/>
    <lineage>
        <taxon>Bacteria</taxon>
        <taxon>Bacillati</taxon>
        <taxon>Bacillota</taxon>
        <taxon>Clostridia</taxon>
        <taxon>Lachnospirales</taxon>
        <taxon>Lachnospiraceae</taxon>
        <taxon>Butyrivibrio</taxon>
    </lineage>
</organism>
<dbReference type="STRING" id="1121131.SAMN02745229_03884"/>
<feature type="transmembrane region" description="Helical" evidence="7">
    <location>
        <begin position="347"/>
        <end position="369"/>
    </location>
</feature>
<feature type="transmembrane region" description="Helical" evidence="7">
    <location>
        <begin position="321"/>
        <end position="341"/>
    </location>
</feature>
<dbReference type="GO" id="GO:0009246">
    <property type="term" value="P:enterobacterial common antigen biosynthetic process"/>
    <property type="evidence" value="ECO:0007669"/>
    <property type="project" value="TreeGrafter"/>
</dbReference>
<feature type="transmembrane region" description="Helical" evidence="7">
    <location>
        <begin position="146"/>
        <end position="164"/>
    </location>
</feature>
<comment type="similarity">
    <text evidence="2">Belongs to the acyltransferase 3 family.</text>
</comment>
<feature type="transmembrane region" description="Helical" evidence="7">
    <location>
        <begin position="171"/>
        <end position="190"/>
    </location>
</feature>
<feature type="transmembrane region" description="Helical" evidence="7">
    <location>
        <begin position="256"/>
        <end position="273"/>
    </location>
</feature>
<feature type="transmembrane region" description="Helical" evidence="7">
    <location>
        <begin position="81"/>
        <end position="98"/>
    </location>
</feature>
<dbReference type="Pfam" id="PF01757">
    <property type="entry name" value="Acyl_transf_3"/>
    <property type="match status" value="1"/>
</dbReference>
<feature type="transmembrane region" description="Helical" evidence="7">
    <location>
        <begin position="202"/>
        <end position="222"/>
    </location>
</feature>
<evidence type="ECO:0000256" key="5">
    <source>
        <dbReference type="ARBA" id="ARBA00022989"/>
    </source>
</evidence>
<keyword evidence="6 7" id="KW-0472">Membrane</keyword>
<dbReference type="GO" id="GO:0005886">
    <property type="term" value="C:plasma membrane"/>
    <property type="evidence" value="ECO:0007669"/>
    <property type="project" value="UniProtKB-SubCell"/>
</dbReference>
<dbReference type="RefSeq" id="WP_073390221.1">
    <property type="nucleotide sequence ID" value="NZ_FQXK01000049.1"/>
</dbReference>
<dbReference type="PANTHER" id="PTHR40074:SF2">
    <property type="entry name" value="O-ACETYLTRANSFERASE WECH"/>
    <property type="match status" value="1"/>
</dbReference>
<keyword evidence="10" id="KW-1185">Reference proteome</keyword>
<feature type="transmembrane region" description="Helical" evidence="7">
    <location>
        <begin position="14"/>
        <end position="37"/>
    </location>
</feature>
<dbReference type="GO" id="GO:0016787">
    <property type="term" value="F:hydrolase activity"/>
    <property type="evidence" value="ECO:0007669"/>
    <property type="project" value="UniProtKB-KW"/>
</dbReference>
<reference evidence="10" key="1">
    <citation type="submission" date="2016-11" db="EMBL/GenBank/DDBJ databases">
        <authorList>
            <person name="Varghese N."/>
            <person name="Submissions S."/>
        </authorList>
    </citation>
    <scope>NUCLEOTIDE SEQUENCE [LARGE SCALE GENOMIC DNA]</scope>
    <source>
        <strain evidence="10">DSM 3071</strain>
    </source>
</reference>
<evidence type="ECO:0000256" key="6">
    <source>
        <dbReference type="ARBA" id="ARBA00023136"/>
    </source>
</evidence>
<feature type="domain" description="Acyltransferase 3" evidence="8">
    <location>
        <begin position="16"/>
        <end position="363"/>
    </location>
</feature>
<evidence type="ECO:0000256" key="1">
    <source>
        <dbReference type="ARBA" id="ARBA00004651"/>
    </source>
</evidence>
<keyword evidence="5 7" id="KW-1133">Transmembrane helix</keyword>
<dbReference type="GO" id="GO:0016413">
    <property type="term" value="F:O-acetyltransferase activity"/>
    <property type="evidence" value="ECO:0007669"/>
    <property type="project" value="TreeGrafter"/>
</dbReference>
<accession>A0A1M6FBE8</accession>
<name>A0A1M6FBE8_BUTFI</name>
<dbReference type="OrthoDB" id="9810469at2"/>
<keyword evidence="3" id="KW-1003">Cell membrane</keyword>
<dbReference type="AlphaFoldDB" id="A0A1M6FBE8"/>
<evidence type="ECO:0000313" key="9">
    <source>
        <dbReference type="EMBL" id="SHI95068.1"/>
    </source>
</evidence>
<evidence type="ECO:0000259" key="8">
    <source>
        <dbReference type="Pfam" id="PF01757"/>
    </source>
</evidence>
<dbReference type="InterPro" id="IPR002656">
    <property type="entry name" value="Acyl_transf_3_dom"/>
</dbReference>
<dbReference type="Proteomes" id="UP000184278">
    <property type="component" value="Unassembled WGS sequence"/>
</dbReference>
<evidence type="ECO:0000313" key="10">
    <source>
        <dbReference type="Proteomes" id="UP000184278"/>
    </source>
</evidence>
<evidence type="ECO:0000256" key="3">
    <source>
        <dbReference type="ARBA" id="ARBA00022475"/>
    </source>
</evidence>
<dbReference type="PANTHER" id="PTHR40074">
    <property type="entry name" value="O-ACETYLTRANSFERASE WECH"/>
    <property type="match status" value="1"/>
</dbReference>
<feature type="transmembrane region" description="Helical" evidence="7">
    <location>
        <begin position="43"/>
        <end position="61"/>
    </location>
</feature>
<comment type="subcellular location">
    <subcellularLocation>
        <location evidence="1">Cell membrane</location>
        <topology evidence="1">Multi-pass membrane protein</topology>
    </subcellularLocation>
</comment>
<dbReference type="EMBL" id="FQXK01000049">
    <property type="protein sequence ID" value="SHI95068.1"/>
    <property type="molecule type" value="Genomic_DNA"/>
</dbReference>
<keyword evidence="9" id="KW-0808">Transferase</keyword>
<dbReference type="GeneID" id="89511250"/>
<evidence type="ECO:0000256" key="4">
    <source>
        <dbReference type="ARBA" id="ARBA00022692"/>
    </source>
</evidence>
<sequence>MGDIKNISKADNSFLYMIKGIACITVIFIHCLFPGTVGKDIQAMSRFAVLFFFVVSGRYILRNLPSGTKASIIRSRMAAKIGHVFVITLLLTLLYNAYSFVVATTSGFGIQDLISQKYNPHELFLLLMFNSGKILYDYTYDIDHLWYLYAVLYVYILIFIFAPYAKKWSGFLTFFFTGMLFFAELLQLYYPIRPFDISIRTWYMVRNWLLEGIPFIMAGVWLDSAINDKRDTKAAELVRKLVGACSQSKNARRNRVILHAFLILGIAMSVLEYRRFGEMTVYVGSVVTICAIMFLGEAYGQTEAIVAKPTYLCHLGKDLSASVYYFHIMVISIISRTLYSLEGNQLYAWLKPVIVACVSILVAELIFYIKKRFCRRR</sequence>
<protein>
    <submittedName>
        <fullName evidence="9">Peptidoglycan/LPS O-acetylase OafA/YrhL, contains acyltransferase and SGNH-hydrolase domains</fullName>
    </submittedName>
</protein>
<evidence type="ECO:0000256" key="2">
    <source>
        <dbReference type="ARBA" id="ARBA00007400"/>
    </source>
</evidence>